<name>E0XRY4_9GAMM</name>
<protein>
    <submittedName>
        <fullName evidence="1">Uncharacterized protein</fullName>
    </submittedName>
</protein>
<proteinExistence type="predicted"/>
<organism evidence="1">
    <name type="scientific">uncultured gamma proteobacterium HF0070_08D07</name>
    <dbReference type="NCBI Taxonomy" id="710983"/>
    <lineage>
        <taxon>Bacteria</taxon>
        <taxon>Pseudomonadati</taxon>
        <taxon>Pseudomonadota</taxon>
        <taxon>Gammaproteobacteria</taxon>
        <taxon>environmental samples</taxon>
    </lineage>
</organism>
<dbReference type="AlphaFoldDB" id="E0XRY4"/>
<reference evidence="1" key="1">
    <citation type="journal article" date="2011" name="Environ. Microbiol.">
        <title>Time-series analyses of Monterey Bay coastal microbial picoplankton using a 'genome proxy' microarray.</title>
        <authorList>
            <person name="Rich V.I."/>
            <person name="Pham V.D."/>
            <person name="Eppley J."/>
            <person name="Shi Y."/>
            <person name="DeLong E.F."/>
        </authorList>
    </citation>
    <scope>NUCLEOTIDE SEQUENCE</scope>
</reference>
<dbReference type="EMBL" id="GU474855">
    <property type="protein sequence ID" value="ADI17175.1"/>
    <property type="molecule type" value="Genomic_DNA"/>
</dbReference>
<evidence type="ECO:0000313" key="1">
    <source>
        <dbReference type="EMBL" id="ADI17175.1"/>
    </source>
</evidence>
<sequence length="45" mass="5448">MSYCSKAERLKQYLLFTFLKNYPSYRAKDGIIRKLLRDASRKDIF</sequence>
<accession>E0XRY4</accession>